<feature type="region of interest" description="Disordered" evidence="1">
    <location>
        <begin position="63"/>
        <end position="83"/>
    </location>
</feature>
<keyword evidence="3" id="KW-1185">Reference proteome</keyword>
<evidence type="ECO:0000256" key="1">
    <source>
        <dbReference type="SAM" id="MobiDB-lite"/>
    </source>
</evidence>
<dbReference type="AlphaFoldDB" id="A0A232EEA8"/>
<comment type="caution">
    <text evidence="2">The sequence shown here is derived from an EMBL/GenBank/DDBJ whole genome shotgun (WGS) entry which is preliminary data.</text>
</comment>
<accession>A0A232EEA8</accession>
<dbReference type="OrthoDB" id="9973206at2759"/>
<evidence type="ECO:0000313" key="3">
    <source>
        <dbReference type="Proteomes" id="UP000215335"/>
    </source>
</evidence>
<dbReference type="Proteomes" id="UP000215335">
    <property type="component" value="Unassembled WGS sequence"/>
</dbReference>
<reference evidence="2 3" key="1">
    <citation type="journal article" date="2017" name="Curr. Biol.">
        <title>The Evolution of Venom by Co-option of Single-Copy Genes.</title>
        <authorList>
            <person name="Martinson E.O."/>
            <person name="Mrinalini"/>
            <person name="Kelkar Y.D."/>
            <person name="Chang C.H."/>
            <person name="Werren J.H."/>
        </authorList>
    </citation>
    <scope>NUCLEOTIDE SEQUENCE [LARGE SCALE GENOMIC DNA]</scope>
    <source>
        <strain evidence="2 3">Alberta</strain>
        <tissue evidence="2">Whole body</tissue>
    </source>
</reference>
<protein>
    <submittedName>
        <fullName evidence="2">Uncharacterized protein</fullName>
    </submittedName>
</protein>
<evidence type="ECO:0000313" key="2">
    <source>
        <dbReference type="EMBL" id="OXU16691.1"/>
    </source>
</evidence>
<gene>
    <name evidence="2" type="ORF">TSAR_012917</name>
</gene>
<sequence>MKYFPDNTTSCFNTQLSQEVRLSGNWAVALTEIHIPCTMVHIQIDECEIIFTKTSSSGSIITTTAANDNDEKQKHKKKQKNRSATVHTHEFVNLKYSDTSFPSGVYNSLKDIAEAINNVPELHGHLLRAPAKKKRGYYNLRKICECK</sequence>
<proteinExistence type="predicted"/>
<name>A0A232EEA8_9HYME</name>
<organism evidence="2 3">
    <name type="scientific">Trichomalopsis sarcophagae</name>
    <dbReference type="NCBI Taxonomy" id="543379"/>
    <lineage>
        <taxon>Eukaryota</taxon>
        <taxon>Metazoa</taxon>
        <taxon>Ecdysozoa</taxon>
        <taxon>Arthropoda</taxon>
        <taxon>Hexapoda</taxon>
        <taxon>Insecta</taxon>
        <taxon>Pterygota</taxon>
        <taxon>Neoptera</taxon>
        <taxon>Endopterygota</taxon>
        <taxon>Hymenoptera</taxon>
        <taxon>Apocrita</taxon>
        <taxon>Proctotrupomorpha</taxon>
        <taxon>Chalcidoidea</taxon>
        <taxon>Pteromalidae</taxon>
        <taxon>Pteromalinae</taxon>
        <taxon>Trichomalopsis</taxon>
    </lineage>
</organism>
<dbReference type="EMBL" id="NNAY01005409">
    <property type="protein sequence ID" value="OXU16691.1"/>
    <property type="molecule type" value="Genomic_DNA"/>
</dbReference>